<evidence type="ECO:0000256" key="2">
    <source>
        <dbReference type="ARBA" id="ARBA00022670"/>
    </source>
</evidence>
<accession>A0A9X1ZK01</accession>
<name>A0A9X1ZK01_9GAMM</name>
<evidence type="ECO:0000259" key="9">
    <source>
        <dbReference type="Pfam" id="PF00082"/>
    </source>
</evidence>
<evidence type="ECO:0000313" key="10">
    <source>
        <dbReference type="EMBL" id="MCL1143804.1"/>
    </source>
</evidence>
<gene>
    <name evidence="10" type="ORF">L2672_14070</name>
</gene>
<keyword evidence="8" id="KW-0732">Signal</keyword>
<evidence type="ECO:0000313" key="11">
    <source>
        <dbReference type="Proteomes" id="UP001139333"/>
    </source>
</evidence>
<dbReference type="SUPFAM" id="SSF52743">
    <property type="entry name" value="Subtilisin-like"/>
    <property type="match status" value="1"/>
</dbReference>
<keyword evidence="3 6" id="KW-0378">Hydrolase</keyword>
<dbReference type="RefSeq" id="WP_248996476.1">
    <property type="nucleotide sequence ID" value="NZ_JAKIKP010000012.1"/>
</dbReference>
<evidence type="ECO:0000256" key="6">
    <source>
        <dbReference type="PROSITE-ProRule" id="PRU01240"/>
    </source>
</evidence>
<dbReference type="PRINTS" id="PR00723">
    <property type="entry name" value="SUBTILISIN"/>
</dbReference>
<feature type="active site" description="Charge relay system" evidence="5 6">
    <location>
        <position position="441"/>
    </location>
</feature>
<protein>
    <submittedName>
        <fullName evidence="10">S8 family serine peptidase</fullName>
    </submittedName>
</protein>
<keyword evidence="11" id="KW-1185">Reference proteome</keyword>
<reference evidence="10" key="1">
    <citation type="submission" date="2022-01" db="EMBL/GenBank/DDBJ databases">
        <title>Whole genome-based taxonomy of the Shewanellaceae.</title>
        <authorList>
            <person name="Martin-Rodriguez A.J."/>
        </authorList>
    </citation>
    <scope>NUCLEOTIDE SEQUENCE</scope>
    <source>
        <strain evidence="10">DSM 16422</strain>
    </source>
</reference>
<feature type="active site" description="Charge relay system" evidence="5 6">
    <location>
        <position position="273"/>
    </location>
</feature>
<dbReference type="InterPro" id="IPR000209">
    <property type="entry name" value="Peptidase_S8/S53_dom"/>
</dbReference>
<evidence type="ECO:0000256" key="5">
    <source>
        <dbReference type="PIRSR" id="PIRSR615500-1"/>
    </source>
</evidence>
<feature type="chain" id="PRO_5040747359" evidence="8">
    <location>
        <begin position="29"/>
        <end position="1290"/>
    </location>
</feature>
<evidence type="ECO:0000256" key="1">
    <source>
        <dbReference type="ARBA" id="ARBA00011073"/>
    </source>
</evidence>
<proteinExistence type="inferred from homology"/>
<comment type="similarity">
    <text evidence="1 6">Belongs to the peptidase S8 family.</text>
</comment>
<evidence type="ECO:0000256" key="8">
    <source>
        <dbReference type="SAM" id="SignalP"/>
    </source>
</evidence>
<dbReference type="Pfam" id="PF00082">
    <property type="entry name" value="Peptidase_S8"/>
    <property type="match status" value="1"/>
</dbReference>
<keyword evidence="4 6" id="KW-0720">Serine protease</keyword>
<dbReference type="InterPro" id="IPR015500">
    <property type="entry name" value="Peptidase_S8_subtilisin-rel"/>
</dbReference>
<feature type="domain" description="Peptidase S8/S53" evidence="9">
    <location>
        <begin position="231"/>
        <end position="487"/>
    </location>
</feature>
<feature type="signal peptide" evidence="8">
    <location>
        <begin position="1"/>
        <end position="28"/>
    </location>
</feature>
<evidence type="ECO:0000256" key="4">
    <source>
        <dbReference type="ARBA" id="ARBA00022825"/>
    </source>
</evidence>
<sequence>MNDCIPFRRSANKLLGITILSLSSLATAQDISDESAQSLEFTLITGDKVSAMATPERGLYGARLLNSDGEEVITSLEQLGDDIYLIPPEATTYVEQGLLDRELFNLTKLYRSGFDDDNTEDFPVIVEYREGSLPQQNAHLKIPGATLTARFDIIDSIAMRVDKDNLQDLLSTINGSTSIQGVWLDANIEAHKPRKSRKKQHWWSHSIAKDNSYPTVPLTGAYGTYASPYKGMGVTVAVLDTGYDTDHPDLAGQVIGSKSFVYPYTDVDDINGHGTHTASTVAGNGVESAGKYAGMAPHAKLLIAKVLSDNGSGSMSGIMQAMEWAVESGADIVNMSLGGSATSCDGPTVDLVEKLSDQALFVISAGNNFTRETIGVPGCAPSALTVAAVDRSNQTANFSSRGPSPDGHSLKPDIASQGVNVIAAASGGKGEQAYRSLSGTSMSAPHVAGGAAILLEARPQLTPRQLKQVLTSSVSATQADVLEQGAGIMDVNAAIKQSLIANPGQELGLFTYGETAEPVKSFVAVENLSDQDINIKLALDFTGEDGESEIPHNAIWLEDSKVTIAANSVAQIPVWVDPSVELDNSAYGTIGGRLVGKSVGKHKANFTVPLSYWVNPPLVNLTVNLFDRYGKPATSPSKFYIMSGEDGWGGSVSLQNGSRTLTLPKGEYSLISYIMTYDHQGDYGGLVRSMAMMAELDTEITQNTVLDFNASEAQLVEFKANEPLMSQGYSAGFTYGLNDDFLLKAGTVEIAPDYVTEVYALSNGYDERFDSFITTRALAPKTTLTTSNGTVLDYTLQSVSKNFHGEGSAEVIVIQDQGYQTPWDEYDMAGKVVILEFPYYFSSTSIKAIAARGAIGVIGARPSADGRFKSNTYSIDSIPTVGVDSNTAATLLAEAAEGNLTLHWSGTAPERSPYAYNLRNISKGSIETGTLEFYPPDVDGGKEHQKVKDKHPSKSANNNARALAQRTAHYYSQGDSRPVWTDMHAHVAGLNSFYAGGTPLALIAPLTRTEYYSAGRDGAWTDIVMPRFVAYTSGALFEGARTYSEGFKDDVTWFKANKGASLISNGSAIGYRDTNLLEVSLPHFGDGFGHDGIVGRDGSAYSKTYINGEVAIAKAGFYELPDETARVTLQRTYQLRQFGSSSTSNELLGTQYIGHYSWNTDSQLQGAQPILIPSIDLPVTMENTMTANKAVEAPIFAALDFDNMAELSHVAVRYAVGDECIVEGYVYKCTTMAETQNTWQDATVSQRNGQWYATLPNTGVAGDFVHLQIQVQDAQGGETEVTTIRAYLLD</sequence>
<dbReference type="Gene3D" id="3.50.30.30">
    <property type="match status" value="1"/>
</dbReference>
<dbReference type="Gene3D" id="3.40.50.200">
    <property type="entry name" value="Peptidase S8/S53 domain"/>
    <property type="match status" value="1"/>
</dbReference>
<organism evidence="10 11">
    <name type="scientific">Shewanella gaetbuli</name>
    <dbReference type="NCBI Taxonomy" id="220752"/>
    <lineage>
        <taxon>Bacteria</taxon>
        <taxon>Pseudomonadati</taxon>
        <taxon>Pseudomonadota</taxon>
        <taxon>Gammaproteobacteria</taxon>
        <taxon>Alteromonadales</taxon>
        <taxon>Shewanellaceae</taxon>
        <taxon>Shewanella</taxon>
    </lineage>
</organism>
<evidence type="ECO:0000256" key="3">
    <source>
        <dbReference type="ARBA" id="ARBA00022801"/>
    </source>
</evidence>
<dbReference type="InterPro" id="IPR036852">
    <property type="entry name" value="Peptidase_S8/S53_dom_sf"/>
</dbReference>
<dbReference type="GO" id="GO:0004252">
    <property type="term" value="F:serine-type endopeptidase activity"/>
    <property type="evidence" value="ECO:0007669"/>
    <property type="project" value="UniProtKB-UniRule"/>
</dbReference>
<feature type="compositionally biased region" description="Basic and acidic residues" evidence="7">
    <location>
        <begin position="939"/>
        <end position="952"/>
    </location>
</feature>
<dbReference type="InterPro" id="IPR023828">
    <property type="entry name" value="Peptidase_S8_Ser-AS"/>
</dbReference>
<feature type="region of interest" description="Disordered" evidence="7">
    <location>
        <begin position="937"/>
        <end position="957"/>
    </location>
</feature>
<dbReference type="PROSITE" id="PS00138">
    <property type="entry name" value="SUBTILASE_SER"/>
    <property type="match status" value="1"/>
</dbReference>
<dbReference type="PROSITE" id="PS51892">
    <property type="entry name" value="SUBTILASE"/>
    <property type="match status" value="1"/>
</dbReference>
<dbReference type="PANTHER" id="PTHR43806">
    <property type="entry name" value="PEPTIDASE S8"/>
    <property type="match status" value="1"/>
</dbReference>
<dbReference type="PANTHER" id="PTHR43806:SF11">
    <property type="entry name" value="CEREVISIN-RELATED"/>
    <property type="match status" value="1"/>
</dbReference>
<dbReference type="GO" id="GO:0006508">
    <property type="term" value="P:proteolysis"/>
    <property type="evidence" value="ECO:0007669"/>
    <property type="project" value="UniProtKB-KW"/>
</dbReference>
<evidence type="ECO:0000256" key="7">
    <source>
        <dbReference type="SAM" id="MobiDB-lite"/>
    </source>
</evidence>
<keyword evidence="2 6" id="KW-0645">Protease</keyword>
<dbReference type="InterPro" id="IPR050131">
    <property type="entry name" value="Peptidase_S8_subtilisin-like"/>
</dbReference>
<dbReference type="Proteomes" id="UP001139333">
    <property type="component" value="Unassembled WGS sequence"/>
</dbReference>
<feature type="active site" description="Charge relay system" evidence="5 6">
    <location>
        <position position="240"/>
    </location>
</feature>
<dbReference type="EMBL" id="JAKIKP010000012">
    <property type="protein sequence ID" value="MCL1143804.1"/>
    <property type="molecule type" value="Genomic_DNA"/>
</dbReference>
<comment type="caution">
    <text evidence="10">The sequence shown here is derived from an EMBL/GenBank/DDBJ whole genome shotgun (WGS) entry which is preliminary data.</text>
</comment>